<reference evidence="3 4" key="1">
    <citation type="journal article" date="2019" name="Nat. Ecol. Evol.">
        <title>Megaphylogeny resolves global patterns of mushroom evolution.</title>
        <authorList>
            <person name="Varga T."/>
            <person name="Krizsan K."/>
            <person name="Foldi C."/>
            <person name="Dima B."/>
            <person name="Sanchez-Garcia M."/>
            <person name="Sanchez-Ramirez S."/>
            <person name="Szollosi G.J."/>
            <person name="Szarkandi J.G."/>
            <person name="Papp V."/>
            <person name="Albert L."/>
            <person name="Andreopoulos W."/>
            <person name="Angelini C."/>
            <person name="Antonin V."/>
            <person name="Barry K.W."/>
            <person name="Bougher N.L."/>
            <person name="Buchanan P."/>
            <person name="Buyck B."/>
            <person name="Bense V."/>
            <person name="Catcheside P."/>
            <person name="Chovatia M."/>
            <person name="Cooper J."/>
            <person name="Damon W."/>
            <person name="Desjardin D."/>
            <person name="Finy P."/>
            <person name="Geml J."/>
            <person name="Haridas S."/>
            <person name="Hughes K."/>
            <person name="Justo A."/>
            <person name="Karasinski D."/>
            <person name="Kautmanova I."/>
            <person name="Kiss B."/>
            <person name="Kocsube S."/>
            <person name="Kotiranta H."/>
            <person name="LaButti K.M."/>
            <person name="Lechner B.E."/>
            <person name="Liimatainen K."/>
            <person name="Lipzen A."/>
            <person name="Lukacs Z."/>
            <person name="Mihaltcheva S."/>
            <person name="Morgado L.N."/>
            <person name="Niskanen T."/>
            <person name="Noordeloos M.E."/>
            <person name="Ohm R.A."/>
            <person name="Ortiz-Santana B."/>
            <person name="Ovrebo C."/>
            <person name="Racz N."/>
            <person name="Riley R."/>
            <person name="Savchenko A."/>
            <person name="Shiryaev A."/>
            <person name="Soop K."/>
            <person name="Spirin V."/>
            <person name="Szebenyi C."/>
            <person name="Tomsovsky M."/>
            <person name="Tulloss R.E."/>
            <person name="Uehling J."/>
            <person name="Grigoriev I.V."/>
            <person name="Vagvolgyi C."/>
            <person name="Papp T."/>
            <person name="Martin F.M."/>
            <person name="Miettinen O."/>
            <person name="Hibbett D.S."/>
            <person name="Nagy L.G."/>
        </authorList>
    </citation>
    <scope>NUCLEOTIDE SEQUENCE [LARGE SCALE GENOMIC DNA]</scope>
    <source>
        <strain evidence="3 4">HHB13444</strain>
    </source>
</reference>
<dbReference type="GO" id="GO:0003723">
    <property type="term" value="F:RNA binding"/>
    <property type="evidence" value="ECO:0007669"/>
    <property type="project" value="UniProtKB-KW"/>
</dbReference>
<protein>
    <recommendedName>
        <fullName evidence="1">RNA-dependent RNA polymerase</fullName>
        <ecNumber evidence="1">2.7.7.48</ecNumber>
    </recommendedName>
</protein>
<comment type="similarity">
    <text evidence="1">Belongs to the RdRP family.</text>
</comment>
<keyword evidence="4" id="KW-1185">Reference proteome</keyword>
<dbReference type="GO" id="GO:0030422">
    <property type="term" value="P:siRNA processing"/>
    <property type="evidence" value="ECO:0007669"/>
    <property type="project" value="TreeGrafter"/>
</dbReference>
<dbReference type="GO" id="GO:0031380">
    <property type="term" value="C:nuclear RNA-directed RNA polymerase complex"/>
    <property type="evidence" value="ECO:0007669"/>
    <property type="project" value="TreeGrafter"/>
</dbReference>
<feature type="domain" description="RDRP core" evidence="2">
    <location>
        <begin position="432"/>
        <end position="1028"/>
    </location>
</feature>
<keyword evidence="1" id="KW-0696">RNA-directed RNA polymerase</keyword>
<dbReference type="PANTHER" id="PTHR23079">
    <property type="entry name" value="RNA-DEPENDENT RNA POLYMERASE"/>
    <property type="match status" value="1"/>
</dbReference>
<dbReference type="STRING" id="1314778.A0A5C3Q1Q5"/>
<evidence type="ECO:0000256" key="1">
    <source>
        <dbReference type="RuleBase" id="RU363098"/>
    </source>
</evidence>
<keyword evidence="1" id="KW-0694">RNA-binding</keyword>
<accession>A0A5C3Q1Q5</accession>
<evidence type="ECO:0000313" key="3">
    <source>
        <dbReference type="EMBL" id="TFK94300.1"/>
    </source>
</evidence>
<dbReference type="InParanoid" id="A0A5C3Q1Q5"/>
<gene>
    <name evidence="3" type="ORF">K466DRAFT_376694</name>
</gene>
<name>A0A5C3Q1Q5_9APHY</name>
<dbReference type="Pfam" id="PF05183">
    <property type="entry name" value="RdRP"/>
    <property type="match status" value="1"/>
</dbReference>
<comment type="catalytic activity">
    <reaction evidence="1">
        <text>RNA(n) + a ribonucleoside 5'-triphosphate = RNA(n+1) + diphosphate</text>
        <dbReference type="Rhea" id="RHEA:21248"/>
        <dbReference type="Rhea" id="RHEA-COMP:14527"/>
        <dbReference type="Rhea" id="RHEA-COMP:17342"/>
        <dbReference type="ChEBI" id="CHEBI:33019"/>
        <dbReference type="ChEBI" id="CHEBI:61557"/>
        <dbReference type="ChEBI" id="CHEBI:140395"/>
        <dbReference type="EC" id="2.7.7.48"/>
    </reaction>
</comment>
<evidence type="ECO:0000313" key="4">
    <source>
        <dbReference type="Proteomes" id="UP000308197"/>
    </source>
</evidence>
<dbReference type="AlphaFoldDB" id="A0A5C3Q1Q5"/>
<dbReference type="EMBL" id="ML210970">
    <property type="protein sequence ID" value="TFK94300.1"/>
    <property type="molecule type" value="Genomic_DNA"/>
</dbReference>
<dbReference type="PANTHER" id="PTHR23079:SF55">
    <property type="entry name" value="RNA-DIRECTED RNA POLYMERASE"/>
    <property type="match status" value="1"/>
</dbReference>
<proteinExistence type="inferred from homology"/>
<dbReference type="InterPro" id="IPR057596">
    <property type="entry name" value="RDRP_core"/>
</dbReference>
<keyword evidence="1" id="KW-0548">Nucleotidyltransferase</keyword>
<keyword evidence="1" id="KW-0808">Transferase</keyword>
<sequence length="1258" mass="142167">MEVHLSHVTFGISTHKLKSELAAILHAPPFLVPPDVPFNFEVWLIPQKRMGAWRSASLTLPTTEIAERLLYWYGTRPPQPPRRSLVLGTNRVQFEWSRRVARREVLERIRRLPYEDPRQTQVREQEAAELSALLIHVSAIQFGWECRDNVYSVEWEKTCLGHLRFDRDRREFIVKVPGDGLSDSRLVAIRVNQIAWVSASVHQSSGRPTLFFSLSHPPSFQTESAFAQLGRGFGVPSSNAPQRQRWSAFDEDHGPVAPFTSLAIRLECASLGDLQAFRNFARTAHISVLSFSYPIERRQLFSQESRERYDIWVAGLPWIVAFHVEALLRSWLVDMTEILTLRPLIDRVLRQHKRDYTAALLRDFAAQAKALFWYGPDQGSPSNAAQNQPIYTAHTVSELFSQVLARFVHKPLDTSLTMGDTTAPFHCLHVVVTPSTMILEGPYPERSSRVMRTYYRNQDCFLRVSFQDENRLQLRFDRDLDGRSFVSRRVKRILLDGITIAGAHFSFLAYSQSALKDHAVWFVKPFRHVDANGNTHIVDAGSIIASLGNFRNLSYDPRLIYCPARYAARISQAFTATDASISMEVGQIMEARDIEVPDGKYVFTDGVGSISPQLAREIWAALRQRRRRGRQDRTYPRAYQIRFQGSKGMLSVDYALTGRTVLLRPSMIKFDAPHSLTIDIARAFDRPGTYYLNRPLIMLLEGLGVRCEVFEELQNNAVRDAKRSIESLESSARLLEAHGLGTSFRLTSAMIGLHKLGLEPLKRDIFWRQMMTFAVNHVLRELKTRARIPVPGQDSWTLVGVADVHGYLGEGEIFVCVDSPNESKLIYLEGPTLVSRSPTIHPGDVQIVHAIGRPPAGSPFARESLRNTIVFSTKGERPLPSCLGGGDLDGDVYNVTTRPGLLPEKTYHPADYEPAQKKFVDHESTIEDVAEFVAEYISSDTLGIIATTWLIIADQSPLGILDPDCLKLAALHSDAVDYPKSGQPVPLELIPRQHSQVKPDWNAPETINRENPSYYESDRAIGKLFRAIDLPAIQVVQRAARFQRRHMPDTDQDGQLADVLALIYADEEDADDVAGAVRDRVAEFIHTNEYDDATITDIWELYNTYVSQLRAICADNTLSHSRSAMLTEEEAVVGTIVAKCSQPRKRKDLMSQMREQTATLVGNVKGEIAGDDNLLSEESLRRAWIAYRLANMEGDIFGARSFAWIALGSIFDAIKEIEEEEHTVSRRYVCRVSSEPPLILSQWIVQLDSGQTDRSLDH</sequence>
<dbReference type="GO" id="GO:0003968">
    <property type="term" value="F:RNA-directed RNA polymerase activity"/>
    <property type="evidence" value="ECO:0007669"/>
    <property type="project" value="UniProtKB-KW"/>
</dbReference>
<dbReference type="Proteomes" id="UP000308197">
    <property type="component" value="Unassembled WGS sequence"/>
</dbReference>
<dbReference type="EC" id="2.7.7.48" evidence="1"/>
<dbReference type="InterPro" id="IPR007855">
    <property type="entry name" value="RDRP"/>
</dbReference>
<evidence type="ECO:0000259" key="2">
    <source>
        <dbReference type="Pfam" id="PF05183"/>
    </source>
</evidence>
<organism evidence="3 4">
    <name type="scientific">Polyporus arcularius HHB13444</name>
    <dbReference type="NCBI Taxonomy" id="1314778"/>
    <lineage>
        <taxon>Eukaryota</taxon>
        <taxon>Fungi</taxon>
        <taxon>Dikarya</taxon>
        <taxon>Basidiomycota</taxon>
        <taxon>Agaricomycotina</taxon>
        <taxon>Agaricomycetes</taxon>
        <taxon>Polyporales</taxon>
        <taxon>Polyporaceae</taxon>
        <taxon>Polyporus</taxon>
    </lineage>
</organism>